<feature type="compositionally biased region" description="Acidic residues" evidence="2">
    <location>
        <begin position="256"/>
        <end position="269"/>
    </location>
</feature>
<evidence type="ECO:0000256" key="1">
    <source>
        <dbReference type="SAM" id="Coils"/>
    </source>
</evidence>
<protein>
    <recommendedName>
        <fullName evidence="3">Rab-GAP TBC domain-containing protein</fullName>
    </recommendedName>
</protein>
<evidence type="ECO:0000313" key="4">
    <source>
        <dbReference type="EMBL" id="KAF2145688.1"/>
    </source>
</evidence>
<keyword evidence="1" id="KW-0175">Coiled coil</keyword>
<dbReference type="InterPro" id="IPR000195">
    <property type="entry name" value="Rab-GAP-TBC_dom"/>
</dbReference>
<feature type="region of interest" description="Disordered" evidence="2">
    <location>
        <begin position="211"/>
        <end position="383"/>
    </location>
</feature>
<feature type="compositionally biased region" description="Polar residues" evidence="2">
    <location>
        <begin position="42"/>
        <end position="52"/>
    </location>
</feature>
<feature type="domain" description="Rab-GAP TBC" evidence="3">
    <location>
        <begin position="775"/>
        <end position="962"/>
    </location>
</feature>
<feature type="region of interest" description="Disordered" evidence="2">
    <location>
        <begin position="638"/>
        <end position="661"/>
    </location>
</feature>
<sequence length="1148" mass="125934">MDALSSDASLRRTSSTHSASSGSRKSASKRSKPRKSPSTASLQRSAPTPSDKSLTSFPSLSPSPEGSPITARYHGFQQFPQPPPDSPGLPDPPTVRVSSKRKSTQSIVGSLVASAPSSADRSALFDDTPQNVENIPGNLHHADDKHIEALLARNGPVALVKQLAEDLAQRDAQITALRRKAEERERILKKMLQECEISNLDIETRLRAVERGHKQRQAEEAAEPGTRSKRRSTLVDPDELHPEDSIDKHLARALIDENDGERELIDEDDKSLAPFPSLDDSHSVTSDAAYSSRSRQGSRGWKNYLWNGNANKRRSQTPSVASNYDDDPQTVRSRASSIGQQRRALSNDMFPPSIEGIPKRVSGLRGDDPDASGASSRRSSGSVASWALRLVAGNNQMADKTGALRGRPNAVADAENKRTASMDSTKTTASANLKRVSTTATITRGRGPRTSLGPNGTIKSASPESMRNTATLQSPPPPMNRSNTNLGPVEMDMILPEESRPPTLMQHNNNISESSGYLTDRFGFIYDQRRKKRQAEAAAAVFGKSGRHTKAESLGNARDLLGASGDEESNAYNNEPELANNKPASIHSQADESQSAKRWQDYLKLATFPTELLSHTPAPLGPVTTVEVEDATPKASQIVQKRGSLPTPSANPEPSPSHVTSDLAELALPSSDSAPSTPASENQPDPVKALLQQLTELHDSLQRDKTVKWNDFLRRVRAERKREGDAIATSEGRPKNSMPEALLTDGEIIGIAGLGNKGKVGRAKWKEFKALVLGGIPVAYRAKIWAECSGASAMRVPGYYEDLVANGVSDPQIAVQIQMDINRTLTDNIFFRRGPGVSKLNEVLLAYSRRNAEVGYCQGMNLITACLLLIMPTAEDAFWVLATMIENILPQSYYDHSLLASRADQQVLRQYVRELLPRLSAHFDNLGIELEALTFQWFLSVFTDCLSAEALFRVWDVVLCMHDGSTFLFQVALALLKLNERQLLEQDNPGAVYHYINQQMTNHAISIDGLMQASDALKKVVRRKDVEERRQSAVEHERQVMREREELRSDRIKRATDAMRSHRGSDTSLEGAADDAAAAITDARNQQPYTPSESVFPGSVGDVSSPTTMTSSVSYVSSRDEEMEAFQEELEVRSLTPMPIDEEVLWRG</sequence>
<feature type="compositionally biased region" description="Polar residues" evidence="2">
    <location>
        <begin position="582"/>
        <end position="593"/>
    </location>
</feature>
<gene>
    <name evidence="4" type="ORF">K452DRAFT_220436</name>
</gene>
<keyword evidence="5" id="KW-1185">Reference proteome</keyword>
<organism evidence="4 5">
    <name type="scientific">Aplosporella prunicola CBS 121167</name>
    <dbReference type="NCBI Taxonomy" id="1176127"/>
    <lineage>
        <taxon>Eukaryota</taxon>
        <taxon>Fungi</taxon>
        <taxon>Dikarya</taxon>
        <taxon>Ascomycota</taxon>
        <taxon>Pezizomycotina</taxon>
        <taxon>Dothideomycetes</taxon>
        <taxon>Dothideomycetes incertae sedis</taxon>
        <taxon>Botryosphaeriales</taxon>
        <taxon>Aplosporellaceae</taxon>
        <taxon>Aplosporella</taxon>
    </lineage>
</organism>
<feature type="region of interest" description="Disordered" evidence="2">
    <location>
        <begin position="409"/>
        <end position="430"/>
    </location>
</feature>
<reference evidence="4" key="1">
    <citation type="journal article" date="2020" name="Stud. Mycol.">
        <title>101 Dothideomycetes genomes: a test case for predicting lifestyles and emergence of pathogens.</title>
        <authorList>
            <person name="Haridas S."/>
            <person name="Albert R."/>
            <person name="Binder M."/>
            <person name="Bloem J."/>
            <person name="Labutti K."/>
            <person name="Salamov A."/>
            <person name="Andreopoulos B."/>
            <person name="Baker S."/>
            <person name="Barry K."/>
            <person name="Bills G."/>
            <person name="Bluhm B."/>
            <person name="Cannon C."/>
            <person name="Castanera R."/>
            <person name="Culley D."/>
            <person name="Daum C."/>
            <person name="Ezra D."/>
            <person name="Gonzalez J."/>
            <person name="Henrissat B."/>
            <person name="Kuo A."/>
            <person name="Liang C."/>
            <person name="Lipzen A."/>
            <person name="Lutzoni F."/>
            <person name="Magnuson J."/>
            <person name="Mondo S."/>
            <person name="Nolan M."/>
            <person name="Ohm R."/>
            <person name="Pangilinan J."/>
            <person name="Park H.-J."/>
            <person name="Ramirez L."/>
            <person name="Alfaro M."/>
            <person name="Sun H."/>
            <person name="Tritt A."/>
            <person name="Yoshinaga Y."/>
            <person name="Zwiers L.-H."/>
            <person name="Turgeon B."/>
            <person name="Goodwin S."/>
            <person name="Spatafora J."/>
            <person name="Crous P."/>
            <person name="Grigoriev I."/>
        </authorList>
    </citation>
    <scope>NUCLEOTIDE SEQUENCE</scope>
    <source>
        <strain evidence="4">CBS 121167</strain>
    </source>
</reference>
<dbReference type="AlphaFoldDB" id="A0A6A6BPN8"/>
<dbReference type="GO" id="GO:0005096">
    <property type="term" value="F:GTPase activator activity"/>
    <property type="evidence" value="ECO:0007669"/>
    <property type="project" value="TreeGrafter"/>
</dbReference>
<dbReference type="InterPro" id="IPR050302">
    <property type="entry name" value="Rab_GAP_TBC_domain"/>
</dbReference>
<evidence type="ECO:0000313" key="5">
    <source>
        <dbReference type="Proteomes" id="UP000799438"/>
    </source>
</evidence>
<dbReference type="Gene3D" id="1.10.472.80">
    <property type="entry name" value="Ypt/Rab-GAP domain of gyp1p, domain 3"/>
    <property type="match status" value="1"/>
</dbReference>
<feature type="compositionally biased region" description="Polar residues" evidence="2">
    <location>
        <begin position="330"/>
        <end position="344"/>
    </location>
</feature>
<feature type="compositionally biased region" description="Pro residues" evidence="2">
    <location>
        <begin position="80"/>
        <end position="93"/>
    </location>
</feature>
<dbReference type="EMBL" id="ML995477">
    <property type="protein sequence ID" value="KAF2145688.1"/>
    <property type="molecule type" value="Genomic_DNA"/>
</dbReference>
<feature type="compositionally biased region" description="Low complexity" evidence="2">
    <location>
        <begin position="11"/>
        <end position="25"/>
    </location>
</feature>
<evidence type="ECO:0000259" key="3">
    <source>
        <dbReference type="PROSITE" id="PS50086"/>
    </source>
</evidence>
<dbReference type="Pfam" id="PF00566">
    <property type="entry name" value="RabGAP-TBC"/>
    <property type="match status" value="1"/>
</dbReference>
<feature type="coiled-coil region" evidence="1">
    <location>
        <begin position="160"/>
        <end position="194"/>
    </location>
</feature>
<dbReference type="PANTHER" id="PTHR47219">
    <property type="entry name" value="RAB GTPASE-ACTIVATING PROTEIN 1-LIKE"/>
    <property type="match status" value="1"/>
</dbReference>
<feature type="compositionally biased region" description="Low complexity" evidence="2">
    <location>
        <begin position="371"/>
        <end position="383"/>
    </location>
</feature>
<dbReference type="GeneID" id="54293962"/>
<feature type="compositionally biased region" description="Low complexity" evidence="2">
    <location>
        <begin position="53"/>
        <end position="64"/>
    </location>
</feature>
<feature type="compositionally biased region" description="Polar residues" evidence="2">
    <location>
        <begin position="421"/>
        <end position="430"/>
    </location>
</feature>
<dbReference type="Proteomes" id="UP000799438">
    <property type="component" value="Unassembled WGS sequence"/>
</dbReference>
<feature type="compositionally biased region" description="Low complexity" evidence="2">
    <location>
        <begin position="1103"/>
        <end position="1116"/>
    </location>
</feature>
<dbReference type="OrthoDB" id="294251at2759"/>
<name>A0A6A6BPN8_9PEZI</name>
<dbReference type="PANTHER" id="PTHR47219:SF20">
    <property type="entry name" value="TBC1 DOMAIN FAMILY MEMBER 2B"/>
    <property type="match status" value="1"/>
</dbReference>
<dbReference type="RefSeq" id="XP_033401400.1">
    <property type="nucleotide sequence ID" value="XM_033536466.1"/>
</dbReference>
<dbReference type="FunFam" id="1.10.472.80:FF:000046">
    <property type="entry name" value="TBC domain-containing protein"/>
    <property type="match status" value="1"/>
</dbReference>
<dbReference type="SUPFAM" id="SSF47923">
    <property type="entry name" value="Ypt/Rab-GAP domain of gyp1p"/>
    <property type="match status" value="2"/>
</dbReference>
<feature type="region of interest" description="Disordered" evidence="2">
    <location>
        <begin position="560"/>
        <end position="593"/>
    </location>
</feature>
<feature type="compositionally biased region" description="Basic residues" evidence="2">
    <location>
        <begin position="26"/>
        <end position="35"/>
    </location>
</feature>
<feature type="region of interest" description="Disordered" evidence="2">
    <location>
        <begin position="1085"/>
        <end position="1116"/>
    </location>
</feature>
<feature type="compositionally biased region" description="Basic and acidic residues" evidence="2">
    <location>
        <begin position="238"/>
        <end position="250"/>
    </location>
</feature>
<evidence type="ECO:0000256" key="2">
    <source>
        <dbReference type="SAM" id="MobiDB-lite"/>
    </source>
</evidence>
<accession>A0A6A6BPN8</accession>
<dbReference type="GO" id="GO:0031267">
    <property type="term" value="F:small GTPase binding"/>
    <property type="evidence" value="ECO:0007669"/>
    <property type="project" value="TreeGrafter"/>
</dbReference>
<feature type="compositionally biased region" description="Polar residues" evidence="2">
    <location>
        <begin position="452"/>
        <end position="473"/>
    </location>
</feature>
<feature type="region of interest" description="Disordered" evidence="2">
    <location>
        <begin position="443"/>
        <end position="480"/>
    </location>
</feature>
<feature type="compositionally biased region" description="Polar residues" evidence="2">
    <location>
        <begin position="283"/>
        <end position="297"/>
    </location>
</feature>
<dbReference type="PROSITE" id="PS50086">
    <property type="entry name" value="TBC_RABGAP"/>
    <property type="match status" value="1"/>
</dbReference>
<dbReference type="SMART" id="SM00164">
    <property type="entry name" value="TBC"/>
    <property type="match status" value="1"/>
</dbReference>
<feature type="region of interest" description="Disordered" evidence="2">
    <location>
        <begin position="1"/>
        <end position="135"/>
    </location>
</feature>
<dbReference type="InterPro" id="IPR035969">
    <property type="entry name" value="Rab-GAP_TBC_sf"/>
</dbReference>
<dbReference type="FunFam" id="1.10.8.270:FF:000026">
    <property type="entry name" value="TBC (Tre-2/Bub2/Cdc16) domain family"/>
    <property type="match status" value="1"/>
</dbReference>
<dbReference type="Gene3D" id="1.10.8.270">
    <property type="entry name" value="putative rabgap domain of human tbc1 domain family member 14 like domains"/>
    <property type="match status" value="1"/>
</dbReference>
<feature type="compositionally biased region" description="Polar residues" evidence="2">
    <location>
        <begin position="306"/>
        <end position="322"/>
    </location>
</feature>
<proteinExistence type="predicted"/>